<dbReference type="PRINTS" id="PR00420">
    <property type="entry name" value="RNGMNOXGNASE"/>
</dbReference>
<evidence type="ECO:0000259" key="7">
    <source>
        <dbReference type="Pfam" id="PF07976"/>
    </source>
</evidence>
<accession>A0A9P8NB62</accession>
<dbReference type="Gene3D" id="3.50.50.60">
    <property type="entry name" value="FAD/NAD(P)-binding domain"/>
    <property type="match status" value="1"/>
</dbReference>
<keyword evidence="3" id="KW-0274">FAD</keyword>
<dbReference type="AlphaFoldDB" id="A0A9P8NB62"/>
<dbReference type="InterPro" id="IPR036188">
    <property type="entry name" value="FAD/NAD-bd_sf"/>
</dbReference>
<dbReference type="Gene3D" id="3.40.30.20">
    <property type="match status" value="1"/>
</dbReference>
<evidence type="ECO:0000256" key="4">
    <source>
        <dbReference type="ARBA" id="ARBA00023002"/>
    </source>
</evidence>
<dbReference type="SUPFAM" id="SSF54373">
    <property type="entry name" value="FAD-linked reductases, C-terminal domain"/>
    <property type="match status" value="1"/>
</dbReference>
<gene>
    <name evidence="8" type="ORF">KXV57_009382</name>
</gene>
<comment type="similarity">
    <text evidence="1">Belongs to the PheA/TfdB FAD monooxygenase family.</text>
</comment>
<evidence type="ECO:0000256" key="5">
    <source>
        <dbReference type="SAM" id="MobiDB-lite"/>
    </source>
</evidence>
<protein>
    <recommendedName>
        <fullName evidence="10">FAD monooxygenase</fullName>
    </recommendedName>
</protein>
<evidence type="ECO:0000256" key="1">
    <source>
        <dbReference type="ARBA" id="ARBA00007801"/>
    </source>
</evidence>
<keyword evidence="4" id="KW-0560">Oxidoreductase</keyword>
<dbReference type="InterPro" id="IPR002938">
    <property type="entry name" value="FAD-bd"/>
</dbReference>
<organism evidence="8 9">
    <name type="scientific">Aspergillus fumigatus</name>
    <name type="common">Neosartorya fumigata</name>
    <dbReference type="NCBI Taxonomy" id="746128"/>
    <lineage>
        <taxon>Eukaryota</taxon>
        <taxon>Fungi</taxon>
        <taxon>Dikarya</taxon>
        <taxon>Ascomycota</taxon>
        <taxon>Pezizomycotina</taxon>
        <taxon>Eurotiomycetes</taxon>
        <taxon>Eurotiomycetidae</taxon>
        <taxon>Eurotiales</taxon>
        <taxon>Aspergillaceae</taxon>
        <taxon>Aspergillus</taxon>
        <taxon>Aspergillus subgen. Fumigati</taxon>
    </lineage>
</organism>
<evidence type="ECO:0000256" key="3">
    <source>
        <dbReference type="ARBA" id="ARBA00022827"/>
    </source>
</evidence>
<dbReference type="InterPro" id="IPR050641">
    <property type="entry name" value="RIFMO-like"/>
</dbReference>
<dbReference type="GO" id="GO:0071949">
    <property type="term" value="F:FAD binding"/>
    <property type="evidence" value="ECO:0007669"/>
    <property type="project" value="InterPro"/>
</dbReference>
<dbReference type="SUPFAM" id="SSF51905">
    <property type="entry name" value="FAD/NAD(P)-binding domain"/>
    <property type="match status" value="1"/>
</dbReference>
<dbReference type="Proteomes" id="UP000813423">
    <property type="component" value="Unassembled WGS sequence"/>
</dbReference>
<reference evidence="8" key="1">
    <citation type="submission" date="2021-08" db="EMBL/GenBank/DDBJ databases">
        <title>Global Aspergillus fumigatus from environmental and clinical sources.</title>
        <authorList>
            <person name="Barber A."/>
            <person name="Sae-Ong T."/>
        </authorList>
    </citation>
    <scope>NUCLEOTIDE SEQUENCE</scope>
    <source>
        <strain evidence="8">NRZ-2016-071</strain>
    </source>
</reference>
<dbReference type="InterPro" id="IPR012941">
    <property type="entry name" value="Phe_hydrox_C_dim_dom"/>
</dbReference>
<proteinExistence type="inferred from homology"/>
<feature type="domain" description="Phenol hydroxylase-like C-terminal dimerisation" evidence="7">
    <location>
        <begin position="456"/>
        <end position="663"/>
    </location>
</feature>
<evidence type="ECO:0000313" key="8">
    <source>
        <dbReference type="EMBL" id="KAH1898920.1"/>
    </source>
</evidence>
<dbReference type="Pfam" id="PF01494">
    <property type="entry name" value="FAD_binding_3"/>
    <property type="match status" value="3"/>
</dbReference>
<feature type="region of interest" description="Disordered" evidence="5">
    <location>
        <begin position="168"/>
        <end position="188"/>
    </location>
</feature>
<dbReference type="EMBL" id="JAIBSC010000090">
    <property type="protein sequence ID" value="KAH1898920.1"/>
    <property type="molecule type" value="Genomic_DNA"/>
</dbReference>
<dbReference type="InterPro" id="IPR038220">
    <property type="entry name" value="PHOX_C_sf"/>
</dbReference>
<dbReference type="PANTHER" id="PTHR43004:SF13">
    <property type="entry name" value="FAD-BINDING DOMAIN-CONTAINING PROTEIN-RELATED"/>
    <property type="match status" value="1"/>
</dbReference>
<dbReference type="GO" id="GO:0016709">
    <property type="term" value="F:oxidoreductase activity, acting on paired donors, with incorporation or reduction of molecular oxygen, NAD(P)H as one donor, and incorporation of one atom of oxygen"/>
    <property type="evidence" value="ECO:0007669"/>
    <property type="project" value="UniProtKB-ARBA"/>
</dbReference>
<comment type="caution">
    <text evidence="8">The sequence shown here is derived from an EMBL/GenBank/DDBJ whole genome shotgun (WGS) entry which is preliminary data.</text>
</comment>
<sequence length="671" mass="74363">MGDSFRTDVLIVGAGPSGLMAAAWMSRMGVKTIMIDQKSHQTRCGRADGLESRTLEILDSFGLADKVWAQANHTVEIALWGSTADGKLERQSVSANSKPGWSRFHESTLSQGEIEEYLMEFVQTGKHVEVKRETIPTSFEIDYAMINDHDAFPIRVNLEDVPCNPKTPFDGVATPNSELSEAPSDDSGYAGMGTTVEAKYILGCDGAHSWVRKQLGLRLEGESYNDCWGVLDIIPLTDFPDIRKRFIIKSKHGTLMMIPRERKLVRVYVELPPEVANRYRADRNADILTEQVATIMQPYTLKTNRIDWSTIYTVSSPFLCSFDAVPGTPKLITNQVGQRICRKIGLHNRIFLAGDAIHTHSPKAGQGMNVSMQDTFNLGWKIASVIKGVLHPWVLETYQEERLPVAERLIALDQRICRGMCSQRSGHPEVQQGHFDEDHKRALEDENSSMSGLAVIYQPNSLVTSTAWDAPLLKDVASCISRPSVAQNLQVGARIPSVLILNQSDSQACHLQQILPSTGQWNLLVFGGDIADADQKSRVQDLADALNSSGSVFEKLNDPVSVARRGFPALGVYLIHCADRLSIELNDLPMVFRPWTKDGVDYGRVWADGEAYHHAGGGKLYSSFGIGDKGCMALLRPDQHLAFLSDINDVESLEQFLRSIMPEATQKPMPI</sequence>
<dbReference type="Pfam" id="PF07976">
    <property type="entry name" value="Phe_hydrox_dim"/>
    <property type="match status" value="1"/>
</dbReference>
<dbReference type="InterPro" id="IPR036249">
    <property type="entry name" value="Thioredoxin-like_sf"/>
</dbReference>
<feature type="domain" description="FAD-binding" evidence="6">
    <location>
        <begin position="6"/>
        <end position="140"/>
    </location>
</feature>
<feature type="domain" description="FAD-binding" evidence="6">
    <location>
        <begin position="347"/>
        <end position="410"/>
    </location>
</feature>
<evidence type="ECO:0008006" key="10">
    <source>
        <dbReference type="Google" id="ProtNLM"/>
    </source>
</evidence>
<dbReference type="Gene3D" id="3.30.9.10">
    <property type="entry name" value="D-Amino Acid Oxidase, subunit A, domain 2"/>
    <property type="match status" value="1"/>
</dbReference>
<evidence type="ECO:0000259" key="6">
    <source>
        <dbReference type="Pfam" id="PF01494"/>
    </source>
</evidence>
<keyword evidence="2" id="KW-0285">Flavoprotein</keyword>
<evidence type="ECO:0000313" key="9">
    <source>
        <dbReference type="Proteomes" id="UP000813423"/>
    </source>
</evidence>
<feature type="domain" description="FAD-binding" evidence="6">
    <location>
        <begin position="190"/>
        <end position="316"/>
    </location>
</feature>
<dbReference type="CDD" id="cd02979">
    <property type="entry name" value="PHOX_C"/>
    <property type="match status" value="1"/>
</dbReference>
<dbReference type="SUPFAM" id="SSF52833">
    <property type="entry name" value="Thioredoxin-like"/>
    <property type="match status" value="1"/>
</dbReference>
<dbReference type="PANTHER" id="PTHR43004">
    <property type="entry name" value="TRK SYSTEM POTASSIUM UPTAKE PROTEIN"/>
    <property type="match status" value="1"/>
</dbReference>
<evidence type="ECO:0000256" key="2">
    <source>
        <dbReference type="ARBA" id="ARBA00022630"/>
    </source>
</evidence>
<name>A0A9P8NB62_ASPFM</name>